<feature type="coiled-coil region" evidence="17">
    <location>
        <begin position="1240"/>
        <end position="1312"/>
    </location>
</feature>
<evidence type="ECO:0000256" key="12">
    <source>
        <dbReference type="ARBA" id="ARBA00022777"/>
    </source>
</evidence>
<dbReference type="FunFam" id="1.10.510.10:FF:000262">
    <property type="entry name" value="Serine/threonine-protein kinase Nek8"/>
    <property type="match status" value="1"/>
</dbReference>
<evidence type="ECO:0000256" key="15">
    <source>
        <dbReference type="PROSITE-ProRule" id="PRU00235"/>
    </source>
</evidence>
<dbReference type="KEGG" id="aplc:110986064"/>
<evidence type="ECO:0000256" key="9">
    <source>
        <dbReference type="ARBA" id="ARBA00022723"/>
    </source>
</evidence>
<feature type="compositionally biased region" description="Low complexity" evidence="18">
    <location>
        <begin position="1342"/>
        <end position="1357"/>
    </location>
</feature>
<feature type="repeat" description="RCC1" evidence="15">
    <location>
        <begin position="581"/>
        <end position="632"/>
    </location>
</feature>
<keyword evidence="17" id="KW-0175">Coiled coil</keyword>
<dbReference type="Gene3D" id="1.10.510.10">
    <property type="entry name" value="Transferase(Phosphotransferase) domain 1"/>
    <property type="match status" value="1"/>
</dbReference>
<evidence type="ECO:0000256" key="3">
    <source>
        <dbReference type="ARBA" id="ARBA00010886"/>
    </source>
</evidence>
<dbReference type="SMART" id="SM00220">
    <property type="entry name" value="S_TKc"/>
    <property type="match status" value="1"/>
</dbReference>
<comment type="cofactor">
    <cofactor evidence="1">
        <name>Mg(2+)</name>
        <dbReference type="ChEBI" id="CHEBI:18420"/>
    </cofactor>
</comment>
<feature type="region of interest" description="Disordered" evidence="18">
    <location>
        <begin position="1012"/>
        <end position="1100"/>
    </location>
</feature>
<organism evidence="20 21">
    <name type="scientific">Acanthaster planci</name>
    <name type="common">Crown-of-thorns starfish</name>
    <dbReference type="NCBI Taxonomy" id="133434"/>
    <lineage>
        <taxon>Eukaryota</taxon>
        <taxon>Metazoa</taxon>
        <taxon>Echinodermata</taxon>
        <taxon>Eleutherozoa</taxon>
        <taxon>Asterozoa</taxon>
        <taxon>Asteroidea</taxon>
        <taxon>Valvatacea</taxon>
        <taxon>Valvatida</taxon>
        <taxon>Acanthasteridae</taxon>
        <taxon>Acanthaster</taxon>
    </lineage>
</organism>
<comment type="similarity">
    <text evidence="3">Belongs to the protein kinase superfamily. NEK Ser/Thr protein kinase family. NIMA subfamily.</text>
</comment>
<evidence type="ECO:0000313" key="20">
    <source>
        <dbReference type="Proteomes" id="UP000694845"/>
    </source>
</evidence>
<feature type="binding site" evidence="16">
    <location>
        <position position="283"/>
    </location>
    <ligand>
        <name>ATP</name>
        <dbReference type="ChEBI" id="CHEBI:30616"/>
    </ligand>
</feature>
<dbReference type="PROSITE" id="PS50011">
    <property type="entry name" value="PROTEIN_KINASE_DOM"/>
    <property type="match status" value="1"/>
</dbReference>
<dbReference type="GO" id="GO:0005737">
    <property type="term" value="C:cytoplasm"/>
    <property type="evidence" value="ECO:0007669"/>
    <property type="project" value="UniProtKB-SubCell"/>
</dbReference>
<dbReference type="Gene3D" id="2.130.10.30">
    <property type="entry name" value="Regulator of chromosome condensation 1/beta-lactamase-inhibitor protein II"/>
    <property type="match status" value="1"/>
</dbReference>
<dbReference type="Pfam" id="PF25390">
    <property type="entry name" value="WD40_RLD"/>
    <property type="match status" value="1"/>
</dbReference>
<sequence>MMSAESVTEALNISDKSGVAKKALCETDVMYKSIRGNTCDNDATLEDGRTRSSKLPGCQDTEVDKHTAQRLLLLSNKIKNHNAVGNSILPNVKLVQYKYESGACDPIFNQIAQALNETTVESIACILHTKPGNILLCTNGENREMLTPSNIVEQNAVVIFFKSLVTAFCKQGCESVRFDLLACSALRPSDIGHLAPTLERLLEVPVGISKEILGTDIPLKAHSSEPSFSCVGEMYFKTDKLKNWSPQPQTLAGFERIRTVGKGAYGAAVLYRKKDDDSLVILKEINMLDLSASERQMALNEIRVLSIFDHPNIISYYDSFEEDGTLMIEMEYADGGTLQQYLNGLQGKRELEEREILIMFQQMVAGVKHIHDHNILHRDLKTANVFLTKEGTVKIGDFGISKVMSSNNRGASTVLGTPYYISPEICEGKPYNEKSDIWALGCILYEMACLQKTFEGTNLPALVNKIMKGQFTPVKGNYSIEFRTLVQDLLQREPEYRPSANELVVARIPVMMSKYEESVTDAEDDQQTSESNTTKRQRARSVLYRFNICNFDVIPVDLPAKLKIRQVIVSQTHVVVVTFDSDVYSWGEGSKGQLGHGDLLSRTYPEVIHSLRGKSIIRACCGEYFSVFGSDNGIVMTCGDGSKGCLGHGDWSSASRPRLIEALLSVDVTAISSGPQHVFAVGADGEVFAWGVGKDGRLGLGDEEDHCEPKELNMGQVYVRDVKCGVDGTMLLTDMGCLLACGSNEDNKLALNNRQGFLMAMKNIFTKTEVEGRKVPTKIKPLASFRVVDMVLGPHHSAVLVEPGVLYTFGRNTDGQLGFGHTKPREAPMQVREMSEKLISTVSCGDAYTVAGTSDNALYMWGRGCRATPQSNEETDKEFKASDKDHCSVSSLVLPSDKSIEESSVNYQVPRSAPPCARQADSDSIFAFDDQLLLQQSSEEAHLSGIQQRKNIASASSAVSVESQGTQEKRQLLLQPQPIFLLGTDTNDASQSYQMTLSNVLCQGEHMLVHVETTCPPPRRRSRRKRKTIPRKLSDQSLHVPKSLSHSANSGDGGDEYTSSETSELDTLGSMPTWIQKELKDSATGAGENDDEDDGSDVDVNTEENDLTLASIKINKDINVLKGVKQINKEKMGQRITALDQKTYLAQNIHTVKSDSLRSSESGIQMTSDQHSSDSSSCGVRQNMQRRGASTPGVSAQKQAVGGSRPLNRIRAGRGRARTSSWTIDGSLRDGRKGESKLQEENLKLELIRIKEEKQQMLGEIRQLEEKQLQQEMEIKAAQIAEERERVMKQEIQNLREELNLQTQKMAANNDLVLNLQEQLVKLQSSHLRQDAREKRTAAGTQKKSVSVSQSKVCAVS</sequence>
<accession>A0A8B7ZET1</accession>
<dbReference type="PROSITE" id="PS00108">
    <property type="entry name" value="PROTEIN_KINASE_ST"/>
    <property type="match status" value="1"/>
</dbReference>
<protein>
    <recommendedName>
        <fullName evidence="4">non-specific serine/threonine protein kinase</fullName>
        <ecNumber evidence="4">2.7.11.1</ecNumber>
    </recommendedName>
</protein>
<keyword evidence="20" id="KW-1185">Reference proteome</keyword>
<evidence type="ECO:0000259" key="19">
    <source>
        <dbReference type="PROSITE" id="PS50011"/>
    </source>
</evidence>
<dbReference type="PANTHER" id="PTHR44535">
    <property type="entry name" value="PROTEIN CBG16200"/>
    <property type="match status" value="1"/>
</dbReference>
<keyword evidence="8" id="KW-0808">Transferase</keyword>
<feature type="repeat" description="RCC1" evidence="15">
    <location>
        <begin position="685"/>
        <end position="735"/>
    </location>
</feature>
<evidence type="ECO:0000256" key="17">
    <source>
        <dbReference type="SAM" id="Coils"/>
    </source>
</evidence>
<dbReference type="InterPro" id="IPR058923">
    <property type="entry name" value="RCC1-like_dom"/>
</dbReference>
<dbReference type="PROSITE" id="PS00107">
    <property type="entry name" value="PROTEIN_KINASE_ATP"/>
    <property type="match status" value="1"/>
</dbReference>
<dbReference type="InterPro" id="IPR051997">
    <property type="entry name" value="STK_NEK"/>
</dbReference>
<dbReference type="InterPro" id="IPR000408">
    <property type="entry name" value="Reg_chr_condens"/>
</dbReference>
<dbReference type="GO" id="GO:0046872">
    <property type="term" value="F:metal ion binding"/>
    <property type="evidence" value="ECO:0007669"/>
    <property type="project" value="UniProtKB-KW"/>
</dbReference>
<keyword evidence="5" id="KW-0963">Cytoplasm</keyword>
<feature type="repeat" description="RCC1" evidence="15">
    <location>
        <begin position="804"/>
        <end position="855"/>
    </location>
</feature>
<feature type="region of interest" description="Disordered" evidence="18">
    <location>
        <begin position="1329"/>
        <end position="1357"/>
    </location>
</feature>
<dbReference type="InterPro" id="IPR008271">
    <property type="entry name" value="Ser/Thr_kinase_AS"/>
</dbReference>
<keyword evidence="11 16" id="KW-0547">Nucleotide-binding</keyword>
<evidence type="ECO:0000256" key="7">
    <source>
        <dbReference type="ARBA" id="ARBA00022553"/>
    </source>
</evidence>
<comment type="subcellular location">
    <subcellularLocation>
        <location evidence="2">Cytoplasm</location>
    </subcellularLocation>
</comment>
<feature type="compositionally biased region" description="Acidic residues" evidence="18">
    <location>
        <begin position="1088"/>
        <end position="1100"/>
    </location>
</feature>
<dbReference type="GO" id="GO:0005524">
    <property type="term" value="F:ATP binding"/>
    <property type="evidence" value="ECO:0007669"/>
    <property type="project" value="UniProtKB-UniRule"/>
</dbReference>
<feature type="region of interest" description="Disordered" evidence="18">
    <location>
        <begin position="1156"/>
        <end position="1235"/>
    </location>
</feature>
<dbReference type="InterPro" id="IPR011009">
    <property type="entry name" value="Kinase-like_dom_sf"/>
</dbReference>
<keyword evidence="7" id="KW-0597">Phosphoprotein</keyword>
<dbReference type="PRINTS" id="PR00633">
    <property type="entry name" value="RCCNDNSATION"/>
</dbReference>
<evidence type="ECO:0000256" key="11">
    <source>
        <dbReference type="ARBA" id="ARBA00022741"/>
    </source>
</evidence>
<dbReference type="GeneID" id="110986064"/>
<dbReference type="Gene3D" id="3.30.200.20">
    <property type="entry name" value="Phosphorylase Kinase, domain 1"/>
    <property type="match status" value="1"/>
</dbReference>
<dbReference type="RefSeq" id="XP_022103365.1">
    <property type="nucleotide sequence ID" value="XM_022247673.1"/>
</dbReference>
<name>A0A8B7ZET1_ACAPL</name>
<feature type="repeat" description="RCC1" evidence="15">
    <location>
        <begin position="633"/>
        <end position="684"/>
    </location>
</feature>
<keyword evidence="9" id="KW-0479">Metal-binding</keyword>
<dbReference type="FunFam" id="3.30.200.20:FF:000097">
    <property type="entry name" value="Probable serine/threonine-protein kinase nek1"/>
    <property type="match status" value="1"/>
</dbReference>
<keyword evidence="6" id="KW-0723">Serine/threonine-protein kinase</keyword>
<dbReference type="PROSITE" id="PS50012">
    <property type="entry name" value="RCC1_3"/>
    <property type="match status" value="4"/>
</dbReference>
<evidence type="ECO:0000256" key="1">
    <source>
        <dbReference type="ARBA" id="ARBA00001946"/>
    </source>
</evidence>
<evidence type="ECO:0000256" key="5">
    <source>
        <dbReference type="ARBA" id="ARBA00022490"/>
    </source>
</evidence>
<reference evidence="21" key="1">
    <citation type="submission" date="2025-08" db="UniProtKB">
        <authorList>
            <consortium name="RefSeq"/>
        </authorList>
    </citation>
    <scope>IDENTIFICATION</scope>
</reference>
<evidence type="ECO:0000256" key="2">
    <source>
        <dbReference type="ARBA" id="ARBA00004496"/>
    </source>
</evidence>
<evidence type="ECO:0000256" key="18">
    <source>
        <dbReference type="SAM" id="MobiDB-lite"/>
    </source>
</evidence>
<gene>
    <name evidence="21" type="primary">LOC110986064</name>
</gene>
<dbReference type="EC" id="2.7.11.1" evidence="4"/>
<dbReference type="InterPro" id="IPR000719">
    <property type="entry name" value="Prot_kinase_dom"/>
</dbReference>
<keyword evidence="13 16" id="KW-0067">ATP-binding</keyword>
<dbReference type="Pfam" id="PF00069">
    <property type="entry name" value="Pkinase"/>
    <property type="match status" value="1"/>
</dbReference>
<dbReference type="CDD" id="cd08215">
    <property type="entry name" value="STKc_Nek"/>
    <property type="match status" value="1"/>
</dbReference>
<dbReference type="Proteomes" id="UP000694845">
    <property type="component" value="Unplaced"/>
</dbReference>
<feature type="compositionally biased region" description="Low complexity" evidence="18">
    <location>
        <begin position="1168"/>
        <end position="1177"/>
    </location>
</feature>
<proteinExistence type="inferred from homology"/>
<dbReference type="OrthoDB" id="248923at2759"/>
<evidence type="ECO:0000256" key="14">
    <source>
        <dbReference type="ARBA" id="ARBA00022842"/>
    </source>
</evidence>
<keyword evidence="10" id="KW-0677">Repeat</keyword>
<evidence type="ECO:0000256" key="6">
    <source>
        <dbReference type="ARBA" id="ARBA00022527"/>
    </source>
</evidence>
<keyword evidence="12" id="KW-0418">Kinase</keyword>
<evidence type="ECO:0000256" key="4">
    <source>
        <dbReference type="ARBA" id="ARBA00012513"/>
    </source>
</evidence>
<feature type="domain" description="Protein kinase" evidence="19">
    <location>
        <begin position="254"/>
        <end position="511"/>
    </location>
</feature>
<evidence type="ECO:0000256" key="10">
    <source>
        <dbReference type="ARBA" id="ARBA00022737"/>
    </source>
</evidence>
<evidence type="ECO:0000313" key="21">
    <source>
        <dbReference type="RefSeq" id="XP_022103365.1"/>
    </source>
</evidence>
<evidence type="ECO:0000256" key="8">
    <source>
        <dbReference type="ARBA" id="ARBA00022679"/>
    </source>
</evidence>
<evidence type="ECO:0000256" key="13">
    <source>
        <dbReference type="ARBA" id="ARBA00022840"/>
    </source>
</evidence>
<evidence type="ECO:0000256" key="16">
    <source>
        <dbReference type="PROSITE-ProRule" id="PRU10141"/>
    </source>
</evidence>
<dbReference type="SUPFAM" id="SSF56112">
    <property type="entry name" value="Protein kinase-like (PK-like)"/>
    <property type="match status" value="1"/>
</dbReference>
<dbReference type="InterPro" id="IPR009091">
    <property type="entry name" value="RCC1/BLIP-II"/>
</dbReference>
<dbReference type="GO" id="GO:0004674">
    <property type="term" value="F:protein serine/threonine kinase activity"/>
    <property type="evidence" value="ECO:0007669"/>
    <property type="project" value="UniProtKB-KW"/>
</dbReference>
<dbReference type="InterPro" id="IPR017441">
    <property type="entry name" value="Protein_kinase_ATP_BS"/>
</dbReference>
<keyword evidence="14" id="KW-0460">Magnesium</keyword>
<feature type="compositionally biased region" description="Basic residues" evidence="18">
    <location>
        <begin position="1018"/>
        <end position="1030"/>
    </location>
</feature>
<dbReference type="SUPFAM" id="SSF50985">
    <property type="entry name" value="RCC1/BLIP-II"/>
    <property type="match status" value="1"/>
</dbReference>
<dbReference type="PANTHER" id="PTHR44535:SF5">
    <property type="entry name" value="PROTEIN KINASE DOMAIN-CONTAINING PROTEIN"/>
    <property type="match status" value="1"/>
</dbReference>